<dbReference type="Gene3D" id="3.20.20.140">
    <property type="entry name" value="Metal-dependent hydrolases"/>
    <property type="match status" value="1"/>
</dbReference>
<evidence type="ECO:0000259" key="1">
    <source>
        <dbReference type="SMART" id="SM00481"/>
    </source>
</evidence>
<dbReference type="GO" id="GO:0008408">
    <property type="term" value="F:3'-5' exonuclease activity"/>
    <property type="evidence" value="ECO:0007669"/>
    <property type="project" value="InterPro"/>
</dbReference>
<dbReference type="SMART" id="SM00481">
    <property type="entry name" value="POLIIIAc"/>
    <property type="match status" value="1"/>
</dbReference>
<protein>
    <submittedName>
        <fullName evidence="2">PHP domain-containing protein</fullName>
    </submittedName>
</protein>
<dbReference type="SUPFAM" id="SSF89550">
    <property type="entry name" value="PHP domain-like"/>
    <property type="match status" value="1"/>
</dbReference>
<dbReference type="PANTHER" id="PTHR32294">
    <property type="entry name" value="DNA POLYMERASE III SUBUNIT ALPHA"/>
    <property type="match status" value="1"/>
</dbReference>
<dbReference type="InterPro" id="IPR003141">
    <property type="entry name" value="Pol/His_phosphatase_N"/>
</dbReference>
<dbReference type="InterPro" id="IPR011708">
    <property type="entry name" value="DNA_pol3_alpha_NTPase_dom"/>
</dbReference>
<proteinExistence type="predicted"/>
<dbReference type="InterPro" id="IPR016195">
    <property type="entry name" value="Pol/histidinol_Pase-like"/>
</dbReference>
<gene>
    <name evidence="2" type="ORF">D1B32_11450</name>
</gene>
<name>A0A417YGH5_9BACI</name>
<dbReference type="OrthoDB" id="244056at2"/>
<dbReference type="Proteomes" id="UP000285456">
    <property type="component" value="Unassembled WGS sequence"/>
</dbReference>
<evidence type="ECO:0000313" key="2">
    <source>
        <dbReference type="EMBL" id="RHW31846.1"/>
    </source>
</evidence>
<dbReference type="RefSeq" id="WP_118889404.1">
    <property type="nucleotide sequence ID" value="NZ_PHUT01000007.1"/>
</dbReference>
<dbReference type="InterPro" id="IPR004805">
    <property type="entry name" value="DnaE2/DnaE/PolC"/>
</dbReference>
<dbReference type="Pfam" id="PF02811">
    <property type="entry name" value="PHP"/>
    <property type="match status" value="1"/>
</dbReference>
<accession>A0A417YGH5</accession>
<feature type="domain" description="Polymerase/histidinol phosphatase N-terminal" evidence="1">
    <location>
        <begin position="9"/>
        <end position="76"/>
    </location>
</feature>
<dbReference type="AlphaFoldDB" id="A0A417YGH5"/>
<comment type="caution">
    <text evidence="2">The sequence shown here is derived from an EMBL/GenBank/DDBJ whole genome shotgun (WGS) entry which is preliminary data.</text>
</comment>
<evidence type="ECO:0000313" key="3">
    <source>
        <dbReference type="Proteomes" id="UP000285456"/>
    </source>
</evidence>
<reference evidence="2 3" key="1">
    <citation type="journal article" date="2007" name="Int. J. Syst. Evol. Microbiol.">
        <title>Oceanobacillus profundus sp. nov., isolated from a deep-sea sediment core.</title>
        <authorList>
            <person name="Kim Y.G."/>
            <person name="Choi D.H."/>
            <person name="Hyun S."/>
            <person name="Cho B.C."/>
        </authorList>
    </citation>
    <scope>NUCLEOTIDE SEQUENCE [LARGE SCALE GENOMIC DNA]</scope>
    <source>
        <strain evidence="2 3">DSM 18246</strain>
    </source>
</reference>
<dbReference type="EMBL" id="QWEH01000007">
    <property type="protein sequence ID" value="RHW31846.1"/>
    <property type="molecule type" value="Genomic_DNA"/>
</dbReference>
<dbReference type="GO" id="GO:0006260">
    <property type="term" value="P:DNA replication"/>
    <property type="evidence" value="ECO:0007669"/>
    <property type="project" value="InterPro"/>
</dbReference>
<keyword evidence="3" id="KW-1185">Reference proteome</keyword>
<sequence>MGAITDNIVHIHVHSEDSKLDGLPTINDLIKKAKEIGSPALGLTDHGVMGGIASFIQECKNQGIKPLPGIEAYLVKNRHLHGPELENIRLYLGDKYKIVDKKGKFTKKPFNEFIKKIKKDIRCFEEEAEELLKGYLMNDEMDLFDLLDGSVDLNQSTESKIAEFKADILKYLDYASNDHLLLLAMNDQGLKDLYKISSDAHINGFYSDPRTDLKFIQQNNLGENIIATSACLGSTLARYAMNGRMKEAVQFIEECKKTFHAFYLEKQAVVSRDQVEYNKLIDELAEKTNTPKVITTDVHFANKEDHELHDILVAGSMKKCVLDEDRYIYSEDHYMKTVEEIRKNFRDEEAIANTLRIADMVDVSLPTEPLFPRFPVEDGDSVEEVLRKKSWEALFQYCLKNPDIDFNKYANQLNYELDVICSEGFADYFLITEDFINAAQAEHYLVGPGRGSAAGSLVCFVLNITTVDPLQNGLLFERFLNPERAGYPD</sequence>
<organism evidence="2 3">
    <name type="scientific">Oceanobacillus profundus</name>
    <dbReference type="NCBI Taxonomy" id="372463"/>
    <lineage>
        <taxon>Bacteria</taxon>
        <taxon>Bacillati</taxon>
        <taxon>Bacillota</taxon>
        <taxon>Bacilli</taxon>
        <taxon>Bacillales</taxon>
        <taxon>Bacillaceae</taxon>
        <taxon>Oceanobacillus</taxon>
    </lineage>
</organism>
<dbReference type="PANTHER" id="PTHR32294:SF0">
    <property type="entry name" value="DNA POLYMERASE III SUBUNIT ALPHA"/>
    <property type="match status" value="1"/>
</dbReference>
<dbReference type="InterPro" id="IPR004013">
    <property type="entry name" value="PHP_dom"/>
</dbReference>
<dbReference type="Pfam" id="PF07733">
    <property type="entry name" value="DNA_pol3_alpha"/>
    <property type="match status" value="1"/>
</dbReference>